<dbReference type="Proteomes" id="UP000241546">
    <property type="component" value="Unassembled WGS sequence"/>
</dbReference>
<evidence type="ECO:0000313" key="1">
    <source>
        <dbReference type="EMBL" id="PTB70050.1"/>
    </source>
</evidence>
<gene>
    <name evidence="1" type="ORF">BBK36DRAFT_1134423</name>
</gene>
<protein>
    <submittedName>
        <fullName evidence="1">Uncharacterized protein</fullName>
    </submittedName>
</protein>
<organism evidence="1 2">
    <name type="scientific">Trichoderma citrinoviride</name>
    <dbReference type="NCBI Taxonomy" id="58853"/>
    <lineage>
        <taxon>Eukaryota</taxon>
        <taxon>Fungi</taxon>
        <taxon>Dikarya</taxon>
        <taxon>Ascomycota</taxon>
        <taxon>Pezizomycotina</taxon>
        <taxon>Sordariomycetes</taxon>
        <taxon>Hypocreomycetidae</taxon>
        <taxon>Hypocreales</taxon>
        <taxon>Hypocreaceae</taxon>
        <taxon>Trichoderma</taxon>
    </lineage>
</organism>
<name>A0A2T4BLA3_9HYPO</name>
<dbReference type="GeneID" id="36600418"/>
<sequence length="84" mass="9058">MPVVAAPSSLRLLLRCPLPCPFVLRLLQFSPLLPCPLVVFLLLAFPSPPRPPLPETSTLAIVPHPPLTLPHSRSTKLPPPFVAG</sequence>
<dbReference type="RefSeq" id="XP_024753370.1">
    <property type="nucleotide sequence ID" value="XM_024892300.1"/>
</dbReference>
<proteinExistence type="predicted"/>
<dbReference type="EMBL" id="KZ680208">
    <property type="protein sequence ID" value="PTB70050.1"/>
    <property type="molecule type" value="Genomic_DNA"/>
</dbReference>
<evidence type="ECO:0000313" key="2">
    <source>
        <dbReference type="Proteomes" id="UP000241546"/>
    </source>
</evidence>
<accession>A0A2T4BLA3</accession>
<reference evidence="2" key="1">
    <citation type="submission" date="2016-07" db="EMBL/GenBank/DDBJ databases">
        <title>Multiple horizontal gene transfer events from other fungi enriched the ability of initially mycotrophic Trichoderma (Ascomycota) to feed on dead plant biomass.</title>
        <authorList>
            <consortium name="DOE Joint Genome Institute"/>
            <person name="Atanasova L."/>
            <person name="Chenthamara K."/>
            <person name="Zhang J."/>
            <person name="Grujic M."/>
            <person name="Henrissat B."/>
            <person name="Kuo A."/>
            <person name="Aerts A."/>
            <person name="Salamov A."/>
            <person name="Lipzen A."/>
            <person name="Labutti K."/>
            <person name="Barry K."/>
            <person name="Miao Y."/>
            <person name="Rahimi M.J."/>
            <person name="Shen Q."/>
            <person name="Grigoriev I.V."/>
            <person name="Kubicek C.P."/>
            <person name="Druzhinina I.S."/>
        </authorList>
    </citation>
    <scope>NUCLEOTIDE SEQUENCE [LARGE SCALE GENOMIC DNA]</scope>
    <source>
        <strain evidence="2">TUCIM 6016</strain>
    </source>
</reference>
<dbReference type="OrthoDB" id="10472323at2759"/>
<keyword evidence="2" id="KW-1185">Reference proteome</keyword>
<dbReference type="AlphaFoldDB" id="A0A2T4BLA3"/>